<keyword evidence="8" id="KW-1185">Reference proteome</keyword>
<dbReference type="InterPro" id="IPR003954">
    <property type="entry name" value="RRM_euk-type"/>
</dbReference>
<dbReference type="Gene3D" id="3.30.70.330">
    <property type="match status" value="1"/>
</dbReference>
<keyword evidence="5" id="KW-0732">Signal</keyword>
<evidence type="ECO:0000256" key="5">
    <source>
        <dbReference type="SAM" id="SignalP"/>
    </source>
</evidence>
<evidence type="ECO:0000256" key="2">
    <source>
        <dbReference type="ARBA" id="ARBA00022884"/>
    </source>
</evidence>
<evidence type="ECO:0000259" key="6">
    <source>
        <dbReference type="PROSITE" id="PS50102"/>
    </source>
</evidence>
<sequence length="233" mass="26310">MFQNRSFFTATFIFCLVVLSPCRITANTQRSSISLPLEIDANAGFSEFFCSMFVLLKAFNVLMEPNSVMSKGYDFCEYLNQSLTDQALVDLKGTLLGDSRMLIKLTAARARKFDTHARNAVQNTGIDLSRGAEPPTEVLCLMNMVTKEELQQDEVYEDIKKGIRIECNKFGNVVSMEIPRPGYDERGVGKIFVEFQSKDECQKAQAALTGLKFGGRLVATSYFDPDLYHRRQF</sequence>
<feature type="domain" description="RRM" evidence="6">
    <location>
        <begin position="137"/>
        <end position="225"/>
    </location>
</feature>
<reference evidence="7 8" key="1">
    <citation type="submission" date="2024-10" db="EMBL/GenBank/DDBJ databases">
        <authorList>
            <person name="Kim D."/>
        </authorList>
    </citation>
    <scope>NUCLEOTIDE SEQUENCE [LARGE SCALE GENOMIC DNA]</scope>
    <source>
        <strain evidence="7">BH-2024</strain>
    </source>
</reference>
<dbReference type="GO" id="GO:0003723">
    <property type="term" value="F:RNA binding"/>
    <property type="evidence" value="ECO:0007669"/>
    <property type="project" value="UniProtKB-UniRule"/>
</dbReference>
<evidence type="ECO:0000256" key="4">
    <source>
        <dbReference type="PROSITE-ProRule" id="PRU00176"/>
    </source>
</evidence>
<protein>
    <recommendedName>
        <fullName evidence="6">RRM domain-containing protein</fullName>
    </recommendedName>
</protein>
<gene>
    <name evidence="7" type="ORF">niasHT_035028</name>
</gene>
<dbReference type="PROSITE" id="PS50102">
    <property type="entry name" value="RRM"/>
    <property type="match status" value="1"/>
</dbReference>
<evidence type="ECO:0000313" key="7">
    <source>
        <dbReference type="EMBL" id="KAL3081688.1"/>
    </source>
</evidence>
<dbReference type="SUPFAM" id="SSF54928">
    <property type="entry name" value="RNA-binding domain, RBD"/>
    <property type="match status" value="1"/>
</dbReference>
<dbReference type="InterPro" id="IPR012677">
    <property type="entry name" value="Nucleotide-bd_a/b_plait_sf"/>
</dbReference>
<feature type="chain" id="PRO_5044894462" description="RRM domain-containing protein" evidence="5">
    <location>
        <begin position="27"/>
        <end position="233"/>
    </location>
</feature>
<dbReference type="AlphaFoldDB" id="A0ABD2IQ98"/>
<comment type="caution">
    <text evidence="7">The sequence shown here is derived from an EMBL/GenBank/DDBJ whole genome shotgun (WGS) entry which is preliminary data.</text>
</comment>
<dbReference type="EMBL" id="JBICBT010001130">
    <property type="protein sequence ID" value="KAL3081688.1"/>
    <property type="molecule type" value="Genomic_DNA"/>
</dbReference>
<dbReference type="GO" id="GO:0006397">
    <property type="term" value="P:mRNA processing"/>
    <property type="evidence" value="ECO:0007669"/>
    <property type="project" value="UniProtKB-KW"/>
</dbReference>
<organism evidence="7 8">
    <name type="scientific">Heterodera trifolii</name>
    <dbReference type="NCBI Taxonomy" id="157864"/>
    <lineage>
        <taxon>Eukaryota</taxon>
        <taxon>Metazoa</taxon>
        <taxon>Ecdysozoa</taxon>
        <taxon>Nematoda</taxon>
        <taxon>Chromadorea</taxon>
        <taxon>Rhabditida</taxon>
        <taxon>Tylenchina</taxon>
        <taxon>Tylenchomorpha</taxon>
        <taxon>Tylenchoidea</taxon>
        <taxon>Heteroderidae</taxon>
        <taxon>Heteroderinae</taxon>
        <taxon>Heterodera</taxon>
    </lineage>
</organism>
<keyword evidence="3" id="KW-0508">mRNA splicing</keyword>
<evidence type="ECO:0000313" key="8">
    <source>
        <dbReference type="Proteomes" id="UP001620626"/>
    </source>
</evidence>
<evidence type="ECO:0000256" key="1">
    <source>
        <dbReference type="ARBA" id="ARBA00022664"/>
    </source>
</evidence>
<dbReference type="Pfam" id="PF00076">
    <property type="entry name" value="RRM_1"/>
    <property type="match status" value="1"/>
</dbReference>
<evidence type="ECO:0000256" key="3">
    <source>
        <dbReference type="ARBA" id="ARBA00023187"/>
    </source>
</evidence>
<feature type="signal peptide" evidence="5">
    <location>
        <begin position="1"/>
        <end position="26"/>
    </location>
</feature>
<dbReference type="InterPro" id="IPR000504">
    <property type="entry name" value="RRM_dom"/>
</dbReference>
<dbReference type="Proteomes" id="UP001620626">
    <property type="component" value="Unassembled WGS sequence"/>
</dbReference>
<keyword evidence="2 4" id="KW-0694">RNA-binding</keyword>
<dbReference type="FunFam" id="3.30.70.330:FF:000097">
    <property type="entry name" value="U2 snRNP auxiliary factor large subunit"/>
    <property type="match status" value="1"/>
</dbReference>
<name>A0ABD2IQ98_9BILA</name>
<dbReference type="CDD" id="cd12232">
    <property type="entry name" value="RRM3_U2AF65"/>
    <property type="match status" value="1"/>
</dbReference>
<dbReference type="GO" id="GO:0008380">
    <property type="term" value="P:RNA splicing"/>
    <property type="evidence" value="ECO:0007669"/>
    <property type="project" value="UniProtKB-KW"/>
</dbReference>
<dbReference type="InterPro" id="IPR035979">
    <property type="entry name" value="RBD_domain_sf"/>
</dbReference>
<accession>A0ABD2IQ98</accession>
<proteinExistence type="predicted"/>
<dbReference type="SMART" id="SM00361">
    <property type="entry name" value="RRM_1"/>
    <property type="match status" value="1"/>
</dbReference>
<keyword evidence="1" id="KW-0507">mRNA processing</keyword>
<dbReference type="PANTHER" id="PTHR23139">
    <property type="entry name" value="RNA-BINDING PROTEIN"/>
    <property type="match status" value="1"/>
</dbReference>